<evidence type="ECO:0008006" key="3">
    <source>
        <dbReference type="Google" id="ProtNLM"/>
    </source>
</evidence>
<dbReference type="Pfam" id="PF14234">
    <property type="entry name" value="DUF4336"/>
    <property type="match status" value="1"/>
</dbReference>
<dbReference type="OrthoDB" id="450111at2"/>
<dbReference type="InterPro" id="IPR025638">
    <property type="entry name" value="DUF4336"/>
</dbReference>
<dbReference type="SUPFAM" id="SSF56281">
    <property type="entry name" value="Metallo-hydrolase/oxidoreductase"/>
    <property type="match status" value="1"/>
</dbReference>
<dbReference type="PANTHER" id="PTHR33835">
    <property type="entry name" value="YALI0C07656P"/>
    <property type="match status" value="1"/>
</dbReference>
<dbReference type="AlphaFoldDB" id="A0A1I3ZIV2"/>
<dbReference type="RefSeq" id="WP_091714162.1">
    <property type="nucleotide sequence ID" value="NZ_FOSH01000011.1"/>
</dbReference>
<dbReference type="STRING" id="45496.SAMN04488079_11112"/>
<dbReference type="InterPro" id="IPR036866">
    <property type="entry name" value="RibonucZ/Hydroxyglut_hydro"/>
</dbReference>
<reference evidence="2" key="1">
    <citation type="submission" date="2016-10" db="EMBL/GenBank/DDBJ databases">
        <authorList>
            <person name="Varghese N."/>
            <person name="Submissions S."/>
        </authorList>
    </citation>
    <scope>NUCLEOTIDE SEQUENCE [LARGE SCALE GENOMIC DNA]</scope>
    <source>
        <strain evidence="2">DSM 11578</strain>
    </source>
</reference>
<name>A0A1I3ZIV2_9GAMM</name>
<dbReference type="EMBL" id="FOSH01000011">
    <property type="protein sequence ID" value="SFK43611.1"/>
    <property type="molecule type" value="Genomic_DNA"/>
</dbReference>
<dbReference type="PANTHER" id="PTHR33835:SF1">
    <property type="entry name" value="METALLO-BETA-LACTAMASE DOMAIN-CONTAINING PROTEIN"/>
    <property type="match status" value="1"/>
</dbReference>
<keyword evidence="2" id="KW-1185">Reference proteome</keyword>
<evidence type="ECO:0000313" key="2">
    <source>
        <dbReference type="Proteomes" id="UP000198924"/>
    </source>
</evidence>
<sequence>MKSLGNNIWYADGDSVPFYTLPYTTRMVIVRLADNSLWIHSPIKLTQDLVNQVDALGQVRFLIAPNKLHHLFLKDWQQHYPSAAVYGTEQVSQKRTDIQFDGILTSDVTLPWENDIQQCLFTGSKAMQECVFFHRDSKTLIVTDLIENFSPDAFPPIKRFLAKISGVVAPNGKMPIDWRLSFNKDVAREHMQHIISWQPEKIVMAHGLIIEDHAVSFLEKSFSWLKLSRQKD</sequence>
<accession>A0A1I3ZIV2</accession>
<dbReference type="Proteomes" id="UP000198924">
    <property type="component" value="Unassembled WGS sequence"/>
</dbReference>
<gene>
    <name evidence="1" type="ORF">SAMN04488079_11112</name>
</gene>
<proteinExistence type="predicted"/>
<organism evidence="1 2">
    <name type="scientific">Methylophaga sulfidovorans</name>
    <dbReference type="NCBI Taxonomy" id="45496"/>
    <lineage>
        <taxon>Bacteria</taxon>
        <taxon>Pseudomonadati</taxon>
        <taxon>Pseudomonadota</taxon>
        <taxon>Gammaproteobacteria</taxon>
        <taxon>Thiotrichales</taxon>
        <taxon>Piscirickettsiaceae</taxon>
        <taxon>Methylophaga</taxon>
    </lineage>
</organism>
<evidence type="ECO:0000313" key="1">
    <source>
        <dbReference type="EMBL" id="SFK43611.1"/>
    </source>
</evidence>
<protein>
    <recommendedName>
        <fullName evidence="3">DUF4336 domain-containing protein</fullName>
    </recommendedName>
</protein>